<gene>
    <name evidence="1" type="ORF">C9I28_10375</name>
</gene>
<evidence type="ECO:0000313" key="2">
    <source>
        <dbReference type="Proteomes" id="UP000240505"/>
    </source>
</evidence>
<keyword evidence="2" id="KW-1185">Reference proteome</keyword>
<dbReference type="KEGG" id="masz:C9I28_10375"/>
<dbReference type="AlphaFoldDB" id="A0A2R4C8X1"/>
<dbReference type="Proteomes" id="UP000240505">
    <property type="component" value="Chromosome"/>
</dbReference>
<evidence type="ECO:0000313" key="1">
    <source>
        <dbReference type="EMBL" id="AVR96084.1"/>
    </source>
</evidence>
<proteinExistence type="predicted"/>
<sequence length="60" mass="6437">MAQHLSPLIGDSGFAAMYGRTSRLLAGRYDWLSAGPSWPPLDALFHALDGTCARPGPRLP</sequence>
<organism evidence="1 2">
    <name type="scientific">Pseudoduganella armeniaca</name>
    <dbReference type="NCBI Taxonomy" id="2072590"/>
    <lineage>
        <taxon>Bacteria</taxon>
        <taxon>Pseudomonadati</taxon>
        <taxon>Pseudomonadota</taxon>
        <taxon>Betaproteobacteria</taxon>
        <taxon>Burkholderiales</taxon>
        <taxon>Oxalobacteraceae</taxon>
        <taxon>Telluria group</taxon>
        <taxon>Pseudoduganella</taxon>
    </lineage>
</organism>
<accession>A0A2R4C8X1</accession>
<reference evidence="1 2" key="1">
    <citation type="submission" date="2018-03" db="EMBL/GenBank/DDBJ databases">
        <title>Massilia armeniaca sp. nov., isolated from desert soil.</title>
        <authorList>
            <person name="Huang H."/>
            <person name="Ren M."/>
        </authorList>
    </citation>
    <scope>NUCLEOTIDE SEQUENCE [LARGE SCALE GENOMIC DNA]</scope>
    <source>
        <strain evidence="1 2">ZMN-3</strain>
    </source>
</reference>
<protein>
    <submittedName>
        <fullName evidence="1">Uncharacterized protein</fullName>
    </submittedName>
</protein>
<dbReference type="RefSeq" id="WP_107141436.1">
    <property type="nucleotide sequence ID" value="NZ_CP028324.1"/>
</dbReference>
<name>A0A2R4C8X1_9BURK</name>
<dbReference type="EMBL" id="CP028324">
    <property type="protein sequence ID" value="AVR96084.1"/>
    <property type="molecule type" value="Genomic_DNA"/>
</dbReference>
<dbReference type="OrthoDB" id="8907308at2"/>